<proteinExistence type="predicted"/>
<protein>
    <submittedName>
        <fullName evidence="1">Uncharacterized protein</fullName>
    </submittedName>
</protein>
<evidence type="ECO:0000313" key="2">
    <source>
        <dbReference type="Proteomes" id="UP000078340"/>
    </source>
</evidence>
<dbReference type="EMBL" id="LSBI01000008">
    <property type="protein sequence ID" value="OAQ82827.1"/>
    <property type="molecule type" value="Genomic_DNA"/>
</dbReference>
<organism evidence="1 2">
    <name type="scientific">Purpureocillium lilacinum</name>
    <name type="common">Paecilomyces lilacinus</name>
    <dbReference type="NCBI Taxonomy" id="33203"/>
    <lineage>
        <taxon>Eukaryota</taxon>
        <taxon>Fungi</taxon>
        <taxon>Dikarya</taxon>
        <taxon>Ascomycota</taxon>
        <taxon>Pezizomycotina</taxon>
        <taxon>Sordariomycetes</taxon>
        <taxon>Hypocreomycetidae</taxon>
        <taxon>Hypocreales</taxon>
        <taxon>Ophiocordycipitaceae</taxon>
        <taxon>Purpureocillium</taxon>
    </lineage>
</organism>
<sequence>MMSLSAANEAWHLHIGVVSGCHVDGSPRTTRLSKHIGPTLQESPIKNHQRFVFETASQTVFAHRS</sequence>
<gene>
    <name evidence="1" type="ORF">VFPFJ_08630</name>
</gene>
<reference evidence="1 2" key="1">
    <citation type="submission" date="2016-02" db="EMBL/GenBank/DDBJ databases">
        <title>Biosynthesis of antibiotic leucinostatins and their inhibition on Phytophthora in bio-control Purpureocillium lilacinum.</title>
        <authorList>
            <person name="Wang G."/>
            <person name="Liu Z."/>
            <person name="Lin R."/>
            <person name="Li E."/>
            <person name="Mao Z."/>
            <person name="Ling J."/>
            <person name="Yin W."/>
            <person name="Xie B."/>
        </authorList>
    </citation>
    <scope>NUCLEOTIDE SEQUENCE [LARGE SCALE GENOMIC DNA]</scope>
    <source>
        <strain evidence="1">PLFJ-1</strain>
    </source>
</reference>
<evidence type="ECO:0000313" key="1">
    <source>
        <dbReference type="EMBL" id="OAQ82827.1"/>
    </source>
</evidence>
<dbReference type="AlphaFoldDB" id="A0A179GXZ0"/>
<accession>A0A179GXZ0</accession>
<dbReference type="Proteomes" id="UP000078340">
    <property type="component" value="Unassembled WGS sequence"/>
</dbReference>
<comment type="caution">
    <text evidence="1">The sequence shown here is derived from an EMBL/GenBank/DDBJ whole genome shotgun (WGS) entry which is preliminary data.</text>
</comment>
<name>A0A179GXZ0_PURLI</name>